<keyword evidence="1" id="KW-0732">Signal</keyword>
<feature type="chain" id="PRO_5015555296" evidence="1">
    <location>
        <begin position="19"/>
        <end position="103"/>
    </location>
</feature>
<keyword evidence="4" id="KW-1185">Reference proteome</keyword>
<accession>A0A2S9CRK7</accession>
<dbReference type="EMBL" id="PCPP01000002">
    <property type="protein sequence ID" value="PRB83126.1"/>
    <property type="molecule type" value="Genomic_DNA"/>
</dbReference>
<dbReference type="AlphaFoldDB" id="A0A2S9CRK7"/>
<protein>
    <submittedName>
        <fullName evidence="2">Uncharacterized protein</fullName>
    </submittedName>
</protein>
<evidence type="ECO:0000313" key="2">
    <source>
        <dbReference type="EMBL" id="PRB83126.1"/>
    </source>
</evidence>
<evidence type="ECO:0000313" key="3">
    <source>
        <dbReference type="EMBL" id="PRB89368.1"/>
    </source>
</evidence>
<comment type="caution">
    <text evidence="2">The sequence shown here is derived from an EMBL/GenBank/DDBJ whole genome shotgun (WGS) entry which is preliminary data.</text>
</comment>
<evidence type="ECO:0000256" key="1">
    <source>
        <dbReference type="SAM" id="SignalP"/>
    </source>
</evidence>
<evidence type="ECO:0000313" key="4">
    <source>
        <dbReference type="Proteomes" id="UP000238325"/>
    </source>
</evidence>
<dbReference type="Proteomes" id="UP000238325">
    <property type="component" value="Unassembled WGS sequence"/>
</dbReference>
<dbReference type="OrthoDB" id="1274314at2"/>
<sequence length="103" mass="11124">MKKIIIASLLMTSAVVFAKTEEPKTNTIETPKTETVLIAKKNFKDEKGVIKIAKAKRLNPFQQCVLNNSISISLMYISMGIPTEEGFVEAAATASCIASFGGL</sequence>
<feature type="signal peptide" evidence="1">
    <location>
        <begin position="1"/>
        <end position="18"/>
    </location>
</feature>
<dbReference type="Proteomes" id="UP000238534">
    <property type="component" value="Unassembled WGS sequence"/>
</dbReference>
<organism evidence="2 5">
    <name type="scientific">Chryseobacterium culicis</name>
    <dbReference type="NCBI Taxonomy" id="680127"/>
    <lineage>
        <taxon>Bacteria</taxon>
        <taxon>Pseudomonadati</taxon>
        <taxon>Bacteroidota</taxon>
        <taxon>Flavobacteriia</taxon>
        <taxon>Flavobacteriales</taxon>
        <taxon>Weeksellaceae</taxon>
        <taxon>Chryseobacterium group</taxon>
        <taxon>Chryseobacterium</taxon>
    </lineage>
</organism>
<proteinExistence type="predicted"/>
<dbReference type="EMBL" id="PCPH01000003">
    <property type="protein sequence ID" value="PRB89368.1"/>
    <property type="molecule type" value="Genomic_DNA"/>
</dbReference>
<reference evidence="4 5" key="1">
    <citation type="submission" date="2017-09" db="EMBL/GenBank/DDBJ databases">
        <title>Genomic, metabolic, and phenotypic characteristics of bacterial isolates from the natural microbiome of the model nematode Caenorhabditis elegans.</title>
        <authorList>
            <person name="Zimmermann J."/>
            <person name="Obeng N."/>
            <person name="Yang W."/>
            <person name="Obeng O."/>
            <person name="Kissoyan K."/>
            <person name="Pees B."/>
            <person name="Dirksen P."/>
            <person name="Hoppner M."/>
            <person name="Franke A."/>
            <person name="Rosenstiel P."/>
            <person name="Leippe M."/>
            <person name="Dierking K."/>
            <person name="Kaleta C."/>
            <person name="Schulenburg H."/>
        </authorList>
    </citation>
    <scope>NUCLEOTIDE SEQUENCE [LARGE SCALE GENOMIC DNA]</scope>
    <source>
        <strain evidence="2 5">MYb25</strain>
        <strain evidence="3 4">MYb44</strain>
    </source>
</reference>
<evidence type="ECO:0000313" key="5">
    <source>
        <dbReference type="Proteomes" id="UP000238534"/>
    </source>
</evidence>
<gene>
    <name evidence="2" type="ORF">CQ022_13445</name>
    <name evidence="3" type="ORF">CQ033_12345</name>
</gene>
<name>A0A2S9CRK7_CHRCI</name>
<dbReference type="RefSeq" id="WP_105682884.1">
    <property type="nucleotide sequence ID" value="NZ_JBBGZD010000002.1"/>
</dbReference>